<organism evidence="2 3">
    <name type="scientific">Kibdelosporangium lantanae</name>
    <dbReference type="NCBI Taxonomy" id="1497396"/>
    <lineage>
        <taxon>Bacteria</taxon>
        <taxon>Bacillati</taxon>
        <taxon>Actinomycetota</taxon>
        <taxon>Actinomycetes</taxon>
        <taxon>Pseudonocardiales</taxon>
        <taxon>Pseudonocardiaceae</taxon>
        <taxon>Kibdelosporangium</taxon>
    </lineage>
</organism>
<proteinExistence type="predicted"/>
<dbReference type="Proteomes" id="UP001597045">
    <property type="component" value="Unassembled WGS sequence"/>
</dbReference>
<feature type="non-terminal residue" evidence="2">
    <location>
        <position position="200"/>
    </location>
</feature>
<dbReference type="EMBL" id="JBHTIS010003846">
    <property type="protein sequence ID" value="MFD1051760.1"/>
    <property type="molecule type" value="Genomic_DNA"/>
</dbReference>
<name>A0ABW3MRD8_9PSEU</name>
<protein>
    <submittedName>
        <fullName evidence="2">Coagulation factor 5/8 type domain-containing protein</fullName>
    </submittedName>
</protein>
<gene>
    <name evidence="2" type="ORF">ACFQ1S_42480</name>
</gene>
<evidence type="ECO:0000313" key="3">
    <source>
        <dbReference type="Proteomes" id="UP001597045"/>
    </source>
</evidence>
<feature type="region of interest" description="Disordered" evidence="1">
    <location>
        <begin position="1"/>
        <end position="28"/>
    </location>
</feature>
<accession>A0ABW3MRD8</accession>
<evidence type="ECO:0000313" key="2">
    <source>
        <dbReference type="EMBL" id="MFD1051760.1"/>
    </source>
</evidence>
<reference evidence="3" key="1">
    <citation type="journal article" date="2019" name="Int. J. Syst. Evol. Microbiol.">
        <title>The Global Catalogue of Microorganisms (GCM) 10K type strain sequencing project: providing services to taxonomists for standard genome sequencing and annotation.</title>
        <authorList>
            <consortium name="The Broad Institute Genomics Platform"/>
            <consortium name="The Broad Institute Genome Sequencing Center for Infectious Disease"/>
            <person name="Wu L."/>
            <person name="Ma J."/>
        </authorList>
    </citation>
    <scope>NUCLEOTIDE SEQUENCE [LARGE SCALE GENOMIC DNA]</scope>
    <source>
        <strain evidence="3">JCM 31486</strain>
    </source>
</reference>
<sequence>LDDGGWSSGGWISDSKIDGQVRSGSQQQWITRDSQIGSWSGANWNMVFVGVKGAPGTSFPNPPYTNVGTAPITREKPFLYIDSAGVYQVFVPGVRTNSSGASWTSGNTPGTSIPLGQFFIAKPGATAADMNAALAAGKNLLVTPGVYHLNQTLNVTRPNTVVLGLGLATLVPDNGITAMNVADVDGVRLAGLLVDAGAAD</sequence>
<feature type="non-terminal residue" evidence="2">
    <location>
        <position position="1"/>
    </location>
</feature>
<keyword evidence="3" id="KW-1185">Reference proteome</keyword>
<comment type="caution">
    <text evidence="2">The sequence shown here is derived from an EMBL/GenBank/DDBJ whole genome shotgun (WGS) entry which is preliminary data.</text>
</comment>
<evidence type="ECO:0000256" key="1">
    <source>
        <dbReference type="SAM" id="MobiDB-lite"/>
    </source>
</evidence>